<dbReference type="SUPFAM" id="SSF52058">
    <property type="entry name" value="L domain-like"/>
    <property type="match status" value="1"/>
</dbReference>
<dbReference type="InterPro" id="IPR050333">
    <property type="entry name" value="SLRP"/>
</dbReference>
<dbReference type="InterPro" id="IPR032675">
    <property type="entry name" value="LRR_dom_sf"/>
</dbReference>
<dbReference type="Ensembl" id="ENSCCRT00020075094.1">
    <property type="protein sequence ID" value="ENSCCRP00020068300.1"/>
    <property type="gene ID" value="ENSCCRG00020032019.1"/>
</dbReference>
<organism evidence="3 4">
    <name type="scientific">Cyprinus carpio</name>
    <name type="common">Common carp</name>
    <dbReference type="NCBI Taxonomy" id="7962"/>
    <lineage>
        <taxon>Eukaryota</taxon>
        <taxon>Metazoa</taxon>
        <taxon>Chordata</taxon>
        <taxon>Craniata</taxon>
        <taxon>Vertebrata</taxon>
        <taxon>Euteleostomi</taxon>
        <taxon>Actinopterygii</taxon>
        <taxon>Neopterygii</taxon>
        <taxon>Teleostei</taxon>
        <taxon>Ostariophysi</taxon>
        <taxon>Cypriniformes</taxon>
        <taxon>Cyprinidae</taxon>
        <taxon>Cyprininae</taxon>
        <taxon>Cyprinus</taxon>
    </lineage>
</organism>
<evidence type="ECO:0000256" key="2">
    <source>
        <dbReference type="ARBA" id="ARBA00022737"/>
    </source>
</evidence>
<protein>
    <submittedName>
        <fullName evidence="3">Osteomodulin</fullName>
    </submittedName>
</protein>
<dbReference type="GO" id="GO:0005615">
    <property type="term" value="C:extracellular space"/>
    <property type="evidence" value="ECO:0007669"/>
    <property type="project" value="TreeGrafter"/>
</dbReference>
<dbReference type="PANTHER" id="PTHR45712">
    <property type="entry name" value="AGAP008170-PA"/>
    <property type="match status" value="1"/>
</dbReference>
<sequence>MQINMCNNKLKSMPADLPESIQQISLENNSIASIPEGYFKKTPNLLSLRMPHNKLKSVAYSAFNLPKLMETLEHLYLNHNDFKDLNISLMLDYYAYRCFPRLIFYGNQRKDNEEDSETKKYVKPKRPKATIDLID</sequence>
<dbReference type="InterPro" id="IPR001611">
    <property type="entry name" value="Leu-rich_rpt"/>
</dbReference>
<dbReference type="Pfam" id="PF13855">
    <property type="entry name" value="LRR_8"/>
    <property type="match status" value="1"/>
</dbReference>
<proteinExistence type="predicted"/>
<name>A0A8C2G9Q7_CYPCA</name>
<evidence type="ECO:0000313" key="3">
    <source>
        <dbReference type="Ensembl" id="ENSCCRP00020068300.1"/>
    </source>
</evidence>
<reference evidence="3" key="1">
    <citation type="submission" date="2025-08" db="UniProtKB">
        <authorList>
            <consortium name="Ensembl"/>
        </authorList>
    </citation>
    <scope>IDENTIFICATION</scope>
</reference>
<keyword evidence="2" id="KW-0677">Repeat</keyword>
<dbReference type="AlphaFoldDB" id="A0A8C2G9Q7"/>
<evidence type="ECO:0000256" key="1">
    <source>
        <dbReference type="ARBA" id="ARBA00022614"/>
    </source>
</evidence>
<accession>A0A8C2G9Q7</accession>
<dbReference type="Proteomes" id="UP000694701">
    <property type="component" value="Unplaced"/>
</dbReference>
<dbReference type="PANTHER" id="PTHR45712:SF3">
    <property type="entry name" value="OSTEOMODULIN"/>
    <property type="match status" value="1"/>
</dbReference>
<keyword evidence="1" id="KW-0433">Leucine-rich repeat</keyword>
<evidence type="ECO:0000313" key="4">
    <source>
        <dbReference type="Proteomes" id="UP000694701"/>
    </source>
</evidence>
<dbReference type="Gene3D" id="3.80.10.10">
    <property type="entry name" value="Ribonuclease Inhibitor"/>
    <property type="match status" value="1"/>
</dbReference>